<organism evidence="1 2">
    <name type="scientific">Datura stramonium</name>
    <name type="common">Jimsonweed</name>
    <name type="synonym">Common thornapple</name>
    <dbReference type="NCBI Taxonomy" id="4076"/>
    <lineage>
        <taxon>Eukaryota</taxon>
        <taxon>Viridiplantae</taxon>
        <taxon>Streptophyta</taxon>
        <taxon>Embryophyta</taxon>
        <taxon>Tracheophyta</taxon>
        <taxon>Spermatophyta</taxon>
        <taxon>Magnoliopsida</taxon>
        <taxon>eudicotyledons</taxon>
        <taxon>Gunneridae</taxon>
        <taxon>Pentapetalae</taxon>
        <taxon>asterids</taxon>
        <taxon>lamiids</taxon>
        <taxon>Solanales</taxon>
        <taxon>Solanaceae</taxon>
        <taxon>Solanoideae</taxon>
        <taxon>Datureae</taxon>
        <taxon>Datura</taxon>
    </lineage>
</organism>
<evidence type="ECO:0000313" key="1">
    <source>
        <dbReference type="EMBL" id="MCE3216036.1"/>
    </source>
</evidence>
<evidence type="ECO:0000313" key="2">
    <source>
        <dbReference type="Proteomes" id="UP000823775"/>
    </source>
</evidence>
<dbReference type="EMBL" id="JACEIK010012109">
    <property type="protein sequence ID" value="MCE3216036.1"/>
    <property type="molecule type" value="Genomic_DNA"/>
</dbReference>
<keyword evidence="2" id="KW-1185">Reference proteome</keyword>
<sequence length="62" mass="6984">MEQVWLDTVGGSIKMRAYGLFQQAYHHLQYGSQGIGTSSSESMDRAMIMVMEQKIVELSSQL</sequence>
<dbReference type="Proteomes" id="UP000823775">
    <property type="component" value="Unassembled WGS sequence"/>
</dbReference>
<reference evidence="1 2" key="1">
    <citation type="journal article" date="2021" name="BMC Genomics">
        <title>Datura genome reveals duplications of psychoactive alkaloid biosynthetic genes and high mutation rate following tissue culture.</title>
        <authorList>
            <person name="Rajewski A."/>
            <person name="Carter-House D."/>
            <person name="Stajich J."/>
            <person name="Litt A."/>
        </authorList>
    </citation>
    <scope>NUCLEOTIDE SEQUENCE [LARGE SCALE GENOMIC DNA]</scope>
    <source>
        <strain evidence="1">AR-01</strain>
    </source>
</reference>
<comment type="caution">
    <text evidence="1">The sequence shown here is derived from an EMBL/GenBank/DDBJ whole genome shotgun (WGS) entry which is preliminary data.</text>
</comment>
<feature type="non-terminal residue" evidence="1">
    <location>
        <position position="62"/>
    </location>
</feature>
<accession>A0ABS8WWV8</accession>
<gene>
    <name evidence="1" type="ORF">HAX54_004540</name>
</gene>
<protein>
    <submittedName>
        <fullName evidence="1">Uncharacterized protein</fullName>
    </submittedName>
</protein>
<proteinExistence type="predicted"/>
<name>A0ABS8WWV8_DATST</name>